<dbReference type="EMBL" id="FNFC01000007">
    <property type="protein sequence ID" value="SDJ69898.1"/>
    <property type="molecule type" value="Genomic_DNA"/>
</dbReference>
<accession>A0A1G8VUZ1</accession>
<sequence length="164" mass="17984">MAELFSHILLAFGLFTAVGWAVSWLDRRWVVVGMIGSLLPDLNRIDLLLDDYVVAQLLGIPFNWTGIHTVGGVLLLSGAGAVLFATHEQQSRAFGLLAAGGCSHLLVDAVKAWADGSNGAYLYPFSWWRNPTPGWYVSAERWVFVASLLLAVGVWVVDRRDSIQ</sequence>
<keyword evidence="1" id="KW-0472">Membrane</keyword>
<reference evidence="2 3" key="1">
    <citation type="submission" date="2016-10" db="EMBL/GenBank/DDBJ databases">
        <authorList>
            <person name="de Groot N.N."/>
        </authorList>
    </citation>
    <scope>NUCLEOTIDE SEQUENCE [LARGE SCALE GENOMIC DNA]</scope>
    <source>
        <strain evidence="2 3">IBRC-M10015</strain>
    </source>
</reference>
<feature type="transmembrane region" description="Helical" evidence="1">
    <location>
        <begin position="134"/>
        <end position="157"/>
    </location>
</feature>
<dbReference type="RefSeq" id="WP_092702163.1">
    <property type="nucleotide sequence ID" value="NZ_FNFC01000007.1"/>
</dbReference>
<name>A0A1G8VUZ1_9EURY</name>
<keyword evidence="1" id="KW-0812">Transmembrane</keyword>
<dbReference type="Pfam" id="PF04307">
    <property type="entry name" value="YdjM"/>
    <property type="match status" value="1"/>
</dbReference>
<dbReference type="AlphaFoldDB" id="A0A1G8VUZ1"/>
<dbReference type="Proteomes" id="UP000198856">
    <property type="component" value="Unassembled WGS sequence"/>
</dbReference>
<feature type="transmembrane region" description="Helical" evidence="1">
    <location>
        <begin position="66"/>
        <end position="86"/>
    </location>
</feature>
<evidence type="ECO:0000313" key="2">
    <source>
        <dbReference type="EMBL" id="SDJ69898.1"/>
    </source>
</evidence>
<keyword evidence="3" id="KW-1185">Reference proteome</keyword>
<protein>
    <submittedName>
        <fullName evidence="2">LexA-binding, inner membrane-associated putative hydrolase</fullName>
    </submittedName>
</protein>
<feature type="transmembrane region" description="Helical" evidence="1">
    <location>
        <begin position="93"/>
        <end position="114"/>
    </location>
</feature>
<proteinExistence type="predicted"/>
<dbReference type="OrthoDB" id="241062at2157"/>
<organism evidence="2 3">
    <name type="scientific">Halovenus aranensis</name>
    <dbReference type="NCBI Taxonomy" id="890420"/>
    <lineage>
        <taxon>Archaea</taxon>
        <taxon>Methanobacteriati</taxon>
        <taxon>Methanobacteriota</taxon>
        <taxon>Stenosarchaea group</taxon>
        <taxon>Halobacteria</taxon>
        <taxon>Halobacteriales</taxon>
        <taxon>Haloarculaceae</taxon>
        <taxon>Halovenus</taxon>
    </lineage>
</organism>
<gene>
    <name evidence="2" type="ORF">SAMN05216226_107184</name>
</gene>
<dbReference type="InterPro" id="IPR007404">
    <property type="entry name" value="YdjM-like"/>
</dbReference>
<keyword evidence="1" id="KW-1133">Transmembrane helix</keyword>
<dbReference type="GO" id="GO:0016787">
    <property type="term" value="F:hydrolase activity"/>
    <property type="evidence" value="ECO:0007669"/>
    <property type="project" value="UniProtKB-KW"/>
</dbReference>
<keyword evidence="2" id="KW-0378">Hydrolase</keyword>
<evidence type="ECO:0000256" key="1">
    <source>
        <dbReference type="SAM" id="Phobius"/>
    </source>
</evidence>
<dbReference type="STRING" id="890420.SAMN05216226_107184"/>
<evidence type="ECO:0000313" key="3">
    <source>
        <dbReference type="Proteomes" id="UP000198856"/>
    </source>
</evidence>